<dbReference type="EMBL" id="JAVXUO010001144">
    <property type="protein sequence ID" value="KAK2985546.1"/>
    <property type="molecule type" value="Genomic_DNA"/>
</dbReference>
<dbReference type="AlphaFoldDB" id="A0AA88UKL2"/>
<dbReference type="SMART" id="SM00343">
    <property type="entry name" value="ZnF_C2HC"/>
    <property type="match status" value="1"/>
</dbReference>
<protein>
    <recommendedName>
        <fullName evidence="3">CCHC-type domain-containing protein</fullName>
    </recommendedName>
</protein>
<organism evidence="4 5">
    <name type="scientific">Escallonia rubra</name>
    <dbReference type="NCBI Taxonomy" id="112253"/>
    <lineage>
        <taxon>Eukaryota</taxon>
        <taxon>Viridiplantae</taxon>
        <taxon>Streptophyta</taxon>
        <taxon>Embryophyta</taxon>
        <taxon>Tracheophyta</taxon>
        <taxon>Spermatophyta</taxon>
        <taxon>Magnoliopsida</taxon>
        <taxon>eudicotyledons</taxon>
        <taxon>Gunneridae</taxon>
        <taxon>Pentapetalae</taxon>
        <taxon>asterids</taxon>
        <taxon>campanulids</taxon>
        <taxon>Escalloniales</taxon>
        <taxon>Escalloniaceae</taxon>
        <taxon>Escallonia</taxon>
    </lineage>
</organism>
<reference evidence="4" key="1">
    <citation type="submission" date="2022-12" db="EMBL/GenBank/DDBJ databases">
        <title>Draft genome assemblies for two species of Escallonia (Escalloniales).</title>
        <authorList>
            <person name="Chanderbali A."/>
            <person name="Dervinis C."/>
            <person name="Anghel I."/>
            <person name="Soltis D."/>
            <person name="Soltis P."/>
            <person name="Zapata F."/>
        </authorList>
    </citation>
    <scope>NUCLEOTIDE SEQUENCE</scope>
    <source>
        <strain evidence="4">UCBG92.1500</strain>
        <tissue evidence="4">Leaf</tissue>
    </source>
</reference>
<evidence type="ECO:0000313" key="5">
    <source>
        <dbReference type="Proteomes" id="UP001187471"/>
    </source>
</evidence>
<name>A0AA88UKL2_9ASTE</name>
<evidence type="ECO:0000256" key="1">
    <source>
        <dbReference type="PROSITE-ProRule" id="PRU00047"/>
    </source>
</evidence>
<gene>
    <name evidence="4" type="ORF">RJ640_002392</name>
</gene>
<keyword evidence="1" id="KW-0863">Zinc-finger</keyword>
<dbReference type="SUPFAM" id="SSF57756">
    <property type="entry name" value="Retrovirus zinc finger-like domains"/>
    <property type="match status" value="1"/>
</dbReference>
<feature type="compositionally biased region" description="Polar residues" evidence="2">
    <location>
        <begin position="1"/>
        <end position="16"/>
    </location>
</feature>
<dbReference type="PROSITE" id="PS50158">
    <property type="entry name" value="ZF_CCHC"/>
    <property type="match status" value="1"/>
</dbReference>
<feature type="region of interest" description="Disordered" evidence="2">
    <location>
        <begin position="1"/>
        <end position="22"/>
    </location>
</feature>
<sequence length="196" mass="21879">MSQSPQSQKQRNNGDWSSRENPDACYECGRTGHIKKYCPQLKNKSASSSSRDTKEKKFKPKKALLTWDDSDESDKEMSEDDDIAQLCFMAKDDHSDEDGGLVTFRDNSNRKIIGKGKICNGSISIDNVSLVDGLKFNLISISQLIDSGHKVYFEGDHCLIRYASDGGTLVGKRNGNIYTLSFDGLDSSREVCLYVQ</sequence>
<feature type="region of interest" description="Disordered" evidence="2">
    <location>
        <begin position="39"/>
        <end position="59"/>
    </location>
</feature>
<evidence type="ECO:0000256" key="2">
    <source>
        <dbReference type="SAM" id="MobiDB-lite"/>
    </source>
</evidence>
<dbReference type="Proteomes" id="UP001187471">
    <property type="component" value="Unassembled WGS sequence"/>
</dbReference>
<dbReference type="InterPro" id="IPR036875">
    <property type="entry name" value="Znf_CCHC_sf"/>
</dbReference>
<dbReference type="Gene3D" id="4.10.60.10">
    <property type="entry name" value="Zinc finger, CCHC-type"/>
    <property type="match status" value="1"/>
</dbReference>
<keyword evidence="1" id="KW-0862">Zinc</keyword>
<dbReference type="InterPro" id="IPR001878">
    <property type="entry name" value="Znf_CCHC"/>
</dbReference>
<proteinExistence type="predicted"/>
<keyword evidence="5" id="KW-1185">Reference proteome</keyword>
<comment type="caution">
    <text evidence="4">The sequence shown here is derived from an EMBL/GenBank/DDBJ whole genome shotgun (WGS) entry which is preliminary data.</text>
</comment>
<feature type="domain" description="CCHC-type" evidence="3">
    <location>
        <begin position="25"/>
        <end position="40"/>
    </location>
</feature>
<dbReference type="GO" id="GO:0008270">
    <property type="term" value="F:zinc ion binding"/>
    <property type="evidence" value="ECO:0007669"/>
    <property type="project" value="UniProtKB-KW"/>
</dbReference>
<dbReference type="GO" id="GO:0003676">
    <property type="term" value="F:nucleic acid binding"/>
    <property type="evidence" value="ECO:0007669"/>
    <property type="project" value="InterPro"/>
</dbReference>
<dbReference type="Pfam" id="PF00098">
    <property type="entry name" value="zf-CCHC"/>
    <property type="match status" value="1"/>
</dbReference>
<evidence type="ECO:0000313" key="4">
    <source>
        <dbReference type="EMBL" id="KAK2985546.1"/>
    </source>
</evidence>
<keyword evidence="1" id="KW-0479">Metal-binding</keyword>
<evidence type="ECO:0000259" key="3">
    <source>
        <dbReference type="PROSITE" id="PS50158"/>
    </source>
</evidence>
<accession>A0AA88UKL2</accession>